<dbReference type="PANTHER" id="PTHR19353">
    <property type="entry name" value="FATTY ACID DESATURASE 2"/>
    <property type="match status" value="1"/>
</dbReference>
<dbReference type="Pfam" id="PF00487">
    <property type="entry name" value="FA_desaturase"/>
    <property type="match status" value="1"/>
</dbReference>
<gene>
    <name evidence="8" type="ORF">TeGR_g14062</name>
</gene>
<keyword evidence="9" id="KW-1185">Reference proteome</keyword>
<evidence type="ECO:0000259" key="7">
    <source>
        <dbReference type="PROSITE" id="PS50922"/>
    </source>
</evidence>
<keyword evidence="2 5" id="KW-0812">Transmembrane</keyword>
<dbReference type="SMART" id="SM01117">
    <property type="entry name" value="Cyt-b5"/>
    <property type="match status" value="1"/>
</dbReference>
<feature type="transmembrane region" description="Helical" evidence="6">
    <location>
        <begin position="27"/>
        <end position="46"/>
    </location>
</feature>
<feature type="domain" description="TLC" evidence="7">
    <location>
        <begin position="49"/>
        <end position="249"/>
    </location>
</feature>
<dbReference type="EMBL" id="BRYB01001230">
    <property type="protein sequence ID" value="GMI21056.1"/>
    <property type="molecule type" value="Genomic_DNA"/>
</dbReference>
<dbReference type="Gene3D" id="3.10.120.10">
    <property type="entry name" value="Cytochrome b5-like heme/steroid binding domain"/>
    <property type="match status" value="1"/>
</dbReference>
<feature type="transmembrane region" description="Helical" evidence="6">
    <location>
        <begin position="58"/>
        <end position="76"/>
    </location>
</feature>
<evidence type="ECO:0000256" key="1">
    <source>
        <dbReference type="ARBA" id="ARBA00004141"/>
    </source>
</evidence>
<feature type="transmembrane region" description="Helical" evidence="6">
    <location>
        <begin position="619"/>
        <end position="640"/>
    </location>
</feature>
<dbReference type="InterPro" id="IPR012171">
    <property type="entry name" value="Fatty_acid_desaturase"/>
</dbReference>
<dbReference type="PROSITE" id="PS50922">
    <property type="entry name" value="TLC"/>
    <property type="match status" value="1"/>
</dbReference>
<name>A0ABQ6M7N1_9STRA</name>
<evidence type="ECO:0000256" key="3">
    <source>
        <dbReference type="ARBA" id="ARBA00022989"/>
    </source>
</evidence>
<dbReference type="SUPFAM" id="SSF55856">
    <property type="entry name" value="Cytochrome b5-like heme/steroid binding domain"/>
    <property type="match status" value="1"/>
</dbReference>
<dbReference type="Pfam" id="PF00173">
    <property type="entry name" value="Cyt-b5"/>
    <property type="match status" value="1"/>
</dbReference>
<organism evidence="8 9">
    <name type="scientific">Tetraparma gracilis</name>
    <dbReference type="NCBI Taxonomy" id="2962635"/>
    <lineage>
        <taxon>Eukaryota</taxon>
        <taxon>Sar</taxon>
        <taxon>Stramenopiles</taxon>
        <taxon>Ochrophyta</taxon>
        <taxon>Bolidophyceae</taxon>
        <taxon>Parmales</taxon>
        <taxon>Triparmaceae</taxon>
        <taxon>Tetraparma</taxon>
    </lineage>
</organism>
<dbReference type="InterPro" id="IPR001199">
    <property type="entry name" value="Cyt_B5-like_heme/steroid-bd"/>
</dbReference>
<keyword evidence="3 6" id="KW-1133">Transmembrane helix</keyword>
<evidence type="ECO:0000256" key="2">
    <source>
        <dbReference type="ARBA" id="ARBA00022692"/>
    </source>
</evidence>
<dbReference type="InterPro" id="IPR006634">
    <property type="entry name" value="TLC-dom"/>
</dbReference>
<feature type="transmembrane region" description="Helical" evidence="6">
    <location>
        <begin position="179"/>
        <end position="201"/>
    </location>
</feature>
<feature type="transmembrane region" description="Helical" evidence="6">
    <location>
        <begin position="213"/>
        <end position="238"/>
    </location>
</feature>
<dbReference type="PANTHER" id="PTHR19353:SF15">
    <property type="entry name" value="CYTOCHROME B5 HEME-BINDING DOMAIN-CONTAINING PROTEIN"/>
    <property type="match status" value="1"/>
</dbReference>
<evidence type="ECO:0000313" key="8">
    <source>
        <dbReference type="EMBL" id="GMI21056.1"/>
    </source>
</evidence>
<proteinExistence type="predicted"/>
<feature type="transmembrane region" description="Helical" evidence="6">
    <location>
        <begin position="502"/>
        <end position="520"/>
    </location>
</feature>
<feature type="transmembrane region" description="Helical" evidence="6">
    <location>
        <begin position="688"/>
        <end position="705"/>
    </location>
</feature>
<dbReference type="InterPro" id="IPR005804">
    <property type="entry name" value="FA_desaturase_dom"/>
</dbReference>
<feature type="transmembrane region" description="Helical" evidence="6">
    <location>
        <begin position="96"/>
        <end position="115"/>
    </location>
</feature>
<evidence type="ECO:0000256" key="5">
    <source>
        <dbReference type="PROSITE-ProRule" id="PRU00205"/>
    </source>
</evidence>
<comment type="caution">
    <text evidence="8">The sequence shown here is derived from an EMBL/GenBank/DDBJ whole genome shotgun (WGS) entry which is preliminary data.</text>
</comment>
<protein>
    <recommendedName>
        <fullName evidence="7">TLC domain-containing protein</fullName>
    </recommendedName>
</protein>
<dbReference type="CDD" id="cd03506">
    <property type="entry name" value="Delta6-FADS-like"/>
    <property type="match status" value="1"/>
</dbReference>
<dbReference type="SMART" id="SM00724">
    <property type="entry name" value="TLC"/>
    <property type="match status" value="1"/>
</dbReference>
<accession>A0ABQ6M7N1</accession>
<evidence type="ECO:0000313" key="9">
    <source>
        <dbReference type="Proteomes" id="UP001165060"/>
    </source>
</evidence>
<sequence>MLPSSVAYEAPNPSIFQAYVEVRPSDGYNYVFYTIAFCVIFQMIARQRGVAARVGCKLVSLLLDIVAVFGGLQQLLFPQQSVIDDPIYGYSSHSQFHFSLAAGYFAWAAVVTMIYKGSKVAVLHHSICCLVYMFAMSPFLHHVGNLYLLFQASTMIIDAHGVGKLLSNPKTPTNRMLHYVHPFVFALVRLVVGIPMSAFFLKDMVQLLASGKAHSVNVVVFFMAVNIIINALNIYWAVGMSLGLHSGKPACSVGEAKHESVRMFDLNFSVSFGERKEGAHNNPKRSKPKLVSNASVSNGGPSFTTPLTVVTIASVIAKSVTLGALTDPSNWLQELKSVNFDAFKAPLAFVLAVYAFFQLFSQFGAKVFDEATRSTKDPKKHLYTRIRGKWYDLARFEHPGGPVALNLAKNRDSTALFESHHYLISHEKLYATLNKYAVSDELQKSLKTFDKRDDGAHYVWDKYEDDEFVKDIKNMVVDHFTPIAKARGITLREASKATPERWAMIIAMMAAFFATIPAFVRGEWWTLVATPQLAWVIIANYWHDGLHFSLSTDWRINATLPYLFPWLSSPWMWYHQHVIGHHAYTNVDHKDPDLAHAPQLMREHKSVKWRPVHKHQHGASFYFVWSVAVGLGMQVLSDVRANLKGSYNNVVPYQKLEPARLYAHVIGRALYVGTLFVWPYYAFPFWKGFIFAVVPICLFSWSFMLNSQINHLTESTAHASSPNFLKHQVLTAQDFGVGRMWCNWYSGGLNQQIEHHMFPCVNHCHLPALAPKVEAICAKHGVQYNKVSGYREAMASHLRHTEKMGLRPFEEGHEH</sequence>
<evidence type="ECO:0000256" key="6">
    <source>
        <dbReference type="SAM" id="Phobius"/>
    </source>
</evidence>
<dbReference type="Proteomes" id="UP001165060">
    <property type="component" value="Unassembled WGS sequence"/>
</dbReference>
<feature type="transmembrane region" description="Helical" evidence="6">
    <location>
        <begin position="122"/>
        <end position="140"/>
    </location>
</feature>
<dbReference type="InterPro" id="IPR036400">
    <property type="entry name" value="Cyt_B5-like_heme/steroid_sf"/>
</dbReference>
<reference evidence="8 9" key="1">
    <citation type="journal article" date="2023" name="Commun. Biol.">
        <title>Genome analysis of Parmales, the sister group of diatoms, reveals the evolutionary specialization of diatoms from phago-mixotrophs to photoautotrophs.</title>
        <authorList>
            <person name="Ban H."/>
            <person name="Sato S."/>
            <person name="Yoshikawa S."/>
            <person name="Yamada K."/>
            <person name="Nakamura Y."/>
            <person name="Ichinomiya M."/>
            <person name="Sato N."/>
            <person name="Blanc-Mathieu R."/>
            <person name="Endo H."/>
            <person name="Kuwata A."/>
            <person name="Ogata H."/>
        </authorList>
    </citation>
    <scope>NUCLEOTIDE SEQUENCE [LARGE SCALE GENOMIC DNA]</scope>
</reference>
<evidence type="ECO:0000256" key="4">
    <source>
        <dbReference type="ARBA" id="ARBA00023136"/>
    </source>
</evidence>
<keyword evidence="4 5" id="KW-0472">Membrane</keyword>
<comment type="subcellular location">
    <subcellularLocation>
        <location evidence="1">Membrane</location>
        <topology evidence="1">Multi-pass membrane protein</topology>
    </subcellularLocation>
</comment>